<sequence>MAIPPIDDRGLLPGGCHPGTFREIEQRFLFNQYRNQLYWQVRVFFDSELRSKASGLRLIVGGSFFSDKEEPADIEATVYLPAPMITEHLPLMKLQSIPEHNRIKADHRADFYVSLMVEGCNDLGLFFQYVGPKTANAKGLHEKDARGVIEVQSWELG</sequence>
<dbReference type="Proteomes" id="UP000596192">
    <property type="component" value="Chromosome"/>
</dbReference>
<protein>
    <submittedName>
        <fullName evidence="1">Uncharacterized protein</fullName>
    </submittedName>
</protein>
<organism evidence="1 2">
    <name type="scientific">Azotobacter chroococcum</name>
    <dbReference type="NCBI Taxonomy" id="353"/>
    <lineage>
        <taxon>Bacteria</taxon>
        <taxon>Pseudomonadati</taxon>
        <taxon>Pseudomonadota</taxon>
        <taxon>Gammaproteobacteria</taxon>
        <taxon>Pseudomonadales</taxon>
        <taxon>Pseudomonadaceae</taxon>
        <taxon>Azotobacter</taxon>
    </lineage>
</organism>
<name>A0AAP9Y8V1_9GAMM</name>
<accession>A0AAP9Y8V1</accession>
<proteinExistence type="predicted"/>
<dbReference type="InterPro" id="IPR053860">
    <property type="entry name" value="DUF6932"/>
</dbReference>
<gene>
    <name evidence="1" type="ORF">GKQ51_11400</name>
</gene>
<evidence type="ECO:0000313" key="1">
    <source>
        <dbReference type="EMBL" id="QQE86941.1"/>
    </source>
</evidence>
<dbReference type="EMBL" id="CP066310">
    <property type="protein sequence ID" value="QQE86941.1"/>
    <property type="molecule type" value="Genomic_DNA"/>
</dbReference>
<dbReference type="Pfam" id="PF22014">
    <property type="entry name" value="DUF6932"/>
    <property type="match status" value="1"/>
</dbReference>
<dbReference type="AlphaFoldDB" id="A0AAP9Y8V1"/>
<evidence type="ECO:0000313" key="2">
    <source>
        <dbReference type="Proteomes" id="UP000596192"/>
    </source>
</evidence>
<reference evidence="1 2" key="1">
    <citation type="submission" date="2020-12" db="EMBL/GenBank/DDBJ databases">
        <title>Genomic Analysis and Response surface optimization of nitrogen-fixing conditions for A. chroococcum strain HR1, Isolation from rhizosphere soil.</title>
        <authorList>
            <person name="Li J."/>
            <person name="Yang H."/>
            <person name="Liu H."/>
            <person name="Wang C."/>
            <person name="Tian Y."/>
            <person name="Lu X.Y."/>
        </authorList>
    </citation>
    <scope>NUCLEOTIDE SEQUENCE [LARGE SCALE GENOMIC DNA]</scope>
    <source>
        <strain evidence="1 2">HR1</strain>
    </source>
</reference>
<dbReference type="RefSeq" id="WP_198866064.1">
    <property type="nucleotide sequence ID" value="NZ_CP066310.1"/>
</dbReference>